<gene>
    <name evidence="3" type="ORF">yc1106_01064</name>
</gene>
<evidence type="ECO:0000256" key="1">
    <source>
        <dbReference type="ARBA" id="ARBA00022801"/>
    </source>
</evidence>
<evidence type="ECO:0000259" key="2">
    <source>
        <dbReference type="PROSITE" id="PS50263"/>
    </source>
</evidence>
<dbReference type="InterPro" id="IPR035979">
    <property type="entry name" value="RBD_domain_sf"/>
</dbReference>
<dbReference type="OrthoDB" id="412018at2759"/>
<dbReference type="Pfam" id="PF00795">
    <property type="entry name" value="CN_hydrolase"/>
    <property type="match status" value="1"/>
</dbReference>
<name>A0A9Q8Z262_CURCL</name>
<protein>
    <submittedName>
        <fullName evidence="3">Carbon-nitrogen family protein</fullName>
    </submittedName>
</protein>
<evidence type="ECO:0000313" key="3">
    <source>
        <dbReference type="EMBL" id="USP73790.1"/>
    </source>
</evidence>
<keyword evidence="1" id="KW-0378">Hydrolase</keyword>
<dbReference type="InterPro" id="IPR050345">
    <property type="entry name" value="Aliph_Amidase/BUP"/>
</dbReference>
<organism evidence="3 4">
    <name type="scientific">Curvularia clavata</name>
    <dbReference type="NCBI Taxonomy" id="95742"/>
    <lineage>
        <taxon>Eukaryota</taxon>
        <taxon>Fungi</taxon>
        <taxon>Dikarya</taxon>
        <taxon>Ascomycota</taxon>
        <taxon>Pezizomycotina</taxon>
        <taxon>Dothideomycetes</taxon>
        <taxon>Pleosporomycetidae</taxon>
        <taxon>Pleosporales</taxon>
        <taxon>Pleosporineae</taxon>
        <taxon>Pleosporaceae</taxon>
        <taxon>Curvularia</taxon>
    </lineage>
</organism>
<dbReference type="GO" id="GO:0016811">
    <property type="term" value="F:hydrolase activity, acting on carbon-nitrogen (but not peptide) bonds, in linear amides"/>
    <property type="evidence" value="ECO:0007669"/>
    <property type="project" value="TreeGrafter"/>
</dbReference>
<dbReference type="CDD" id="cd12261">
    <property type="entry name" value="RRM1_3_MRN1"/>
    <property type="match status" value="1"/>
</dbReference>
<dbReference type="Gene3D" id="3.60.110.10">
    <property type="entry name" value="Carbon-nitrogen hydrolase"/>
    <property type="match status" value="1"/>
</dbReference>
<dbReference type="PANTHER" id="PTHR43674:SF16">
    <property type="entry name" value="CARBON-NITROGEN FAMILY, PUTATIVE (AFU_ORTHOLOGUE AFUA_5G02350)-RELATED"/>
    <property type="match status" value="1"/>
</dbReference>
<feature type="domain" description="CN hydrolase" evidence="2">
    <location>
        <begin position="333"/>
        <end position="606"/>
    </location>
</feature>
<dbReference type="Proteomes" id="UP001056012">
    <property type="component" value="Chromosome 1"/>
</dbReference>
<dbReference type="SUPFAM" id="SSF56317">
    <property type="entry name" value="Carbon-nitrogen hydrolase"/>
    <property type="match status" value="1"/>
</dbReference>
<dbReference type="InterPro" id="IPR003010">
    <property type="entry name" value="C-N_Hydrolase"/>
</dbReference>
<proteinExistence type="predicted"/>
<dbReference type="EMBL" id="CP089274">
    <property type="protein sequence ID" value="USP73790.1"/>
    <property type="molecule type" value="Genomic_DNA"/>
</dbReference>
<dbReference type="PANTHER" id="PTHR43674">
    <property type="entry name" value="NITRILASE C965.09-RELATED"/>
    <property type="match status" value="1"/>
</dbReference>
<dbReference type="PROSITE" id="PS50263">
    <property type="entry name" value="CN_HYDROLASE"/>
    <property type="match status" value="1"/>
</dbReference>
<dbReference type="AlphaFoldDB" id="A0A9Q8Z262"/>
<dbReference type="SUPFAM" id="SSF54928">
    <property type="entry name" value="RNA-binding domain, RBD"/>
    <property type="match status" value="1"/>
</dbReference>
<accession>A0A9Q8Z262</accession>
<dbReference type="VEuPathDB" id="FungiDB:yc1106_01064"/>
<evidence type="ECO:0000313" key="4">
    <source>
        <dbReference type="Proteomes" id="UP001056012"/>
    </source>
</evidence>
<dbReference type="InterPro" id="IPR036526">
    <property type="entry name" value="C-N_Hydrolase_sf"/>
</dbReference>
<keyword evidence="4" id="KW-1185">Reference proteome</keyword>
<reference evidence="3" key="1">
    <citation type="submission" date="2021-12" db="EMBL/GenBank/DDBJ databases">
        <title>Curvularia clavata genome.</title>
        <authorList>
            <person name="Cao Y."/>
        </authorList>
    </citation>
    <scope>NUCLEOTIDE SEQUENCE</scope>
    <source>
        <strain evidence="3">Yc1106</strain>
    </source>
</reference>
<sequence>MLHASTQPAQYGTGLSDHVTISKAEHDHMVQALREYHLLKSALFRGGLTVETLETLLQDEDGAADEEPLGYDHGLEHTPFGARATSGSRYNQGTAGYDKHSAATRSFHHGYGEAEPFTWSPENPQDDYEDNQTQSLNRHIPLLDRRTILVTNLPERATHKDLVSVIRGGRLLDVFLRNDRSATVAFFEGAAEFLAYTKRNDIYLHTKRLEFRWNDRQFHVPPHVATKIANGATRNLVVRGIAGKFTADQIRDQLDHIHNLVVIDIYFKNKDAYISTNSIHNALFARTCMMSRTGYKGIRIEHYPDECAEPLRQPMRVSAHVQHASLKPATPVNQFALLEIETDDDDSEEEQDSYKIHSVNPLSPEHNFNKAASLIRSAAAQGAELAVLPEYHLTNWKPKDPEFLSVVESCAGYLEKYKQLARECGICIVPGTIVESHKENEKEQDRLLNVCYFIDHQGNVIGKYVKKNLWGPERDHLTGSGRDIHEVFDTPIGKVGLLICWDLAFPEAFRELIAQGAKIIIIPTFWTLNDCNEAGLKQNPAAEALFLDSILTARAFENTCAVVFANAGGPAGKGYAGLSQVTVPFVGALSKLGGAAEGMSVVDIDMQVLEDAEANYQVRADLAKDDWHYDYRHGKGGPTRGGKEKL</sequence>
<dbReference type="GO" id="GO:0003676">
    <property type="term" value="F:nucleic acid binding"/>
    <property type="evidence" value="ECO:0007669"/>
    <property type="project" value="InterPro"/>
</dbReference>
<dbReference type="CDD" id="cd07197">
    <property type="entry name" value="nitrilase"/>
    <property type="match status" value="1"/>
</dbReference>